<comment type="subcellular location">
    <subcellularLocation>
        <location evidence="1">Nucleus</location>
    </subcellularLocation>
</comment>
<dbReference type="PANTHER" id="PTHR45975:SF2">
    <property type="entry name" value="NUCLEOSOME-REMODELING FACTOR SUBUNIT BPTF"/>
    <property type="match status" value="1"/>
</dbReference>
<protein>
    <recommendedName>
        <fullName evidence="4">DDT domain-containing protein</fullName>
    </recommendedName>
</protein>
<dbReference type="PANTHER" id="PTHR45975">
    <property type="entry name" value="NUCLEOSOME-REMODELING FACTOR SUBUNIT BPTF"/>
    <property type="match status" value="1"/>
</dbReference>
<feature type="compositionally biased region" description="Acidic residues" evidence="3">
    <location>
        <begin position="109"/>
        <end position="120"/>
    </location>
</feature>
<evidence type="ECO:0000259" key="4">
    <source>
        <dbReference type="PROSITE" id="PS50827"/>
    </source>
</evidence>
<dbReference type="InterPro" id="IPR038028">
    <property type="entry name" value="BPTF"/>
</dbReference>
<dbReference type="PROSITE" id="PS50827">
    <property type="entry name" value="DDT"/>
    <property type="match status" value="1"/>
</dbReference>
<name>A0A3S5AAF1_9PLAT</name>
<evidence type="ECO:0000256" key="2">
    <source>
        <dbReference type="ARBA" id="ARBA00023242"/>
    </source>
</evidence>
<keyword evidence="6" id="KW-1185">Reference proteome</keyword>
<organism evidence="5 6">
    <name type="scientific">Protopolystoma xenopodis</name>
    <dbReference type="NCBI Taxonomy" id="117903"/>
    <lineage>
        <taxon>Eukaryota</taxon>
        <taxon>Metazoa</taxon>
        <taxon>Spiralia</taxon>
        <taxon>Lophotrochozoa</taxon>
        <taxon>Platyhelminthes</taxon>
        <taxon>Monogenea</taxon>
        <taxon>Polyopisthocotylea</taxon>
        <taxon>Polystomatidea</taxon>
        <taxon>Polystomatidae</taxon>
        <taxon>Protopolystoma</taxon>
    </lineage>
</organism>
<dbReference type="InterPro" id="IPR018501">
    <property type="entry name" value="DDT_dom"/>
</dbReference>
<evidence type="ECO:0000313" key="6">
    <source>
        <dbReference type="Proteomes" id="UP000784294"/>
    </source>
</evidence>
<dbReference type="GO" id="GO:0006357">
    <property type="term" value="P:regulation of transcription by RNA polymerase II"/>
    <property type="evidence" value="ECO:0007669"/>
    <property type="project" value="InterPro"/>
</dbReference>
<feature type="region of interest" description="Disordered" evidence="3">
    <location>
        <begin position="68"/>
        <end position="120"/>
    </location>
</feature>
<feature type="compositionally biased region" description="Low complexity" evidence="3">
    <location>
        <begin position="72"/>
        <end position="81"/>
    </location>
</feature>
<gene>
    <name evidence="5" type="ORF">PXEA_LOCUS9328</name>
</gene>
<feature type="region of interest" description="Disordered" evidence="3">
    <location>
        <begin position="275"/>
        <end position="295"/>
    </location>
</feature>
<dbReference type="EMBL" id="CAAALY010026310">
    <property type="protein sequence ID" value="VEL15888.1"/>
    <property type="molecule type" value="Genomic_DNA"/>
</dbReference>
<dbReference type="SMART" id="SM00571">
    <property type="entry name" value="DDT"/>
    <property type="match status" value="1"/>
</dbReference>
<dbReference type="GO" id="GO:0000978">
    <property type="term" value="F:RNA polymerase II cis-regulatory region sequence-specific DNA binding"/>
    <property type="evidence" value="ECO:0007669"/>
    <property type="project" value="TreeGrafter"/>
</dbReference>
<dbReference type="OrthoDB" id="784962at2759"/>
<feature type="compositionally biased region" description="Basic residues" evidence="3">
    <location>
        <begin position="83"/>
        <end position="99"/>
    </location>
</feature>
<evidence type="ECO:0000256" key="1">
    <source>
        <dbReference type="ARBA" id="ARBA00004123"/>
    </source>
</evidence>
<sequence length="611" mass="67797">MSQLPPQGPPGREKFQNINWTASKKQTKIVFLNPTEISAWDQLQGNAEQKLIDQSDIIRYERLLRNEVEKASSSSNISSVSPYKKKRGRPKGSKNGMRKRPIDPSQPWLEEEDHDEAGIEDAIDDDEYFRMLEEEKMREDAEEEWRKSRAQEARALARVAQRARGRGKRGRPSLKNSQPYFYQTPVAKLRLEASSIHDAMFNQFAITKRRASSLSRPGGYAALAGLTDADENDSDEAWAWRDKGGSQLSKLPLCREGDRSQPSMDYELDFSNSLNNEGLGNYTQDSLDQDVEEQEEEDICEIDLVKRSVIDDLPPPPSPDTTSSTVTRSVADSNAFLPDGLPTFNIDLNVPLDSVDISLNSLFQPEKISSFDLVKRVNRIVNMDAIHLRRRAPPLYLPDSANDLLCPRNRLLDALSVYEVLRRYGRLLRLSPFRVEDFLAALVAKENSNILAECHICLLKSLLREDEANGTLMSPADCKDPVNLAFHQLLDQYTWPHLLATYLASVKQAEPAAQAAAASLVQLSLAAATAAGANPTGGPTGAGGADVVLSAALFPCHLIPLNPAYPFVGIGDRIAVLKGLCGLFLATGPIRGDVLREGFTPHEDHCRVCHQ</sequence>
<keyword evidence="2" id="KW-0539">Nucleus</keyword>
<proteinExistence type="predicted"/>
<evidence type="ECO:0000313" key="5">
    <source>
        <dbReference type="EMBL" id="VEL15888.1"/>
    </source>
</evidence>
<dbReference type="GO" id="GO:0016589">
    <property type="term" value="C:NURF complex"/>
    <property type="evidence" value="ECO:0007669"/>
    <property type="project" value="InterPro"/>
</dbReference>
<comment type="caution">
    <text evidence="5">The sequence shown here is derived from an EMBL/GenBank/DDBJ whole genome shotgun (WGS) entry which is preliminary data.</text>
</comment>
<reference evidence="5" key="1">
    <citation type="submission" date="2018-11" db="EMBL/GenBank/DDBJ databases">
        <authorList>
            <consortium name="Pathogen Informatics"/>
        </authorList>
    </citation>
    <scope>NUCLEOTIDE SEQUENCE</scope>
</reference>
<dbReference type="AlphaFoldDB" id="A0A3S5AAF1"/>
<accession>A0A3S5AAF1</accession>
<evidence type="ECO:0000256" key="3">
    <source>
        <dbReference type="SAM" id="MobiDB-lite"/>
    </source>
</evidence>
<dbReference type="Pfam" id="PF02791">
    <property type="entry name" value="DDT"/>
    <property type="match status" value="1"/>
</dbReference>
<feature type="compositionally biased region" description="Polar residues" evidence="3">
    <location>
        <begin position="275"/>
        <end position="286"/>
    </location>
</feature>
<dbReference type="Proteomes" id="UP000784294">
    <property type="component" value="Unassembled WGS sequence"/>
</dbReference>
<feature type="domain" description="DDT" evidence="4">
    <location>
        <begin position="408"/>
        <end position="468"/>
    </location>
</feature>